<keyword evidence="5 13" id="KW-0375">Hydrogen ion transport</keyword>
<reference evidence="16 17" key="1">
    <citation type="journal article" date="2014" name="Genome Announc.">
        <title>Draft Genome Sequence of the Haloacid-Degrading Burkholderia caribensis Strain MBA4.</title>
        <authorList>
            <person name="Pan Y."/>
            <person name="Kong K.F."/>
            <person name="Tsang J.S."/>
        </authorList>
    </citation>
    <scope>NUCLEOTIDE SEQUENCE [LARGE SCALE GENOMIC DNA]</scope>
    <source>
        <strain evidence="16 17">852011</strain>
    </source>
</reference>
<evidence type="ECO:0000313" key="16">
    <source>
        <dbReference type="EMBL" id="QLB64365.1"/>
    </source>
</evidence>
<evidence type="ECO:0000256" key="3">
    <source>
        <dbReference type="ARBA" id="ARBA00022547"/>
    </source>
</evidence>
<evidence type="ECO:0000256" key="7">
    <source>
        <dbReference type="ARBA" id="ARBA00023065"/>
    </source>
</evidence>
<evidence type="ECO:0000256" key="8">
    <source>
        <dbReference type="ARBA" id="ARBA00023136"/>
    </source>
</evidence>
<dbReference type="InterPro" id="IPR002146">
    <property type="entry name" value="ATP_synth_b/b'su_bac/chlpt"/>
</dbReference>
<dbReference type="EMBL" id="JAYLVJ010000019">
    <property type="protein sequence ID" value="MEO1755729.1"/>
    <property type="molecule type" value="Genomic_DNA"/>
</dbReference>
<evidence type="ECO:0000256" key="14">
    <source>
        <dbReference type="RuleBase" id="RU003848"/>
    </source>
</evidence>
<dbReference type="Proteomes" id="UP000509548">
    <property type="component" value="Chromosome 2"/>
</dbReference>
<reference evidence="15 18" key="3">
    <citation type="submission" date="2024-01" db="EMBL/GenBank/DDBJ databases">
        <title>The diversity of rhizobia nodulating Mimosa spp. in eleven states of Brazil covering several biomes is determined by host plant, location, and edaphic factors.</title>
        <authorList>
            <person name="Rouws L."/>
            <person name="Barauna A."/>
            <person name="Beukes C."/>
            <person name="De Faria S.M."/>
            <person name="Gross E."/>
            <person name="Dos Reis Junior F.B."/>
            <person name="Simon M."/>
            <person name="Maluk M."/>
            <person name="Odee D.W."/>
            <person name="Kenicer G."/>
            <person name="Young J.P.W."/>
            <person name="Reis V.M."/>
            <person name="Zilli J."/>
            <person name="James E.K."/>
        </authorList>
    </citation>
    <scope>NUCLEOTIDE SEQUENCE [LARGE SCALE GENOMIC DNA]</scope>
    <source>
        <strain evidence="15 18">JHI1651</strain>
    </source>
</reference>
<evidence type="ECO:0000256" key="4">
    <source>
        <dbReference type="ARBA" id="ARBA00022692"/>
    </source>
</evidence>
<dbReference type="CDD" id="cd06503">
    <property type="entry name" value="ATP-synt_Fo_b"/>
    <property type="match status" value="1"/>
</dbReference>
<evidence type="ECO:0000256" key="9">
    <source>
        <dbReference type="ARBA" id="ARBA00023310"/>
    </source>
</evidence>
<evidence type="ECO:0000313" key="15">
    <source>
        <dbReference type="EMBL" id="MEO1755729.1"/>
    </source>
</evidence>
<protein>
    <recommendedName>
        <fullName evidence="13">ATP synthase subunit b</fullName>
    </recommendedName>
    <alternativeName>
        <fullName evidence="13">ATP synthase F(0) sector subunit b</fullName>
    </alternativeName>
    <alternativeName>
        <fullName evidence="13">ATPase subunit I</fullName>
    </alternativeName>
    <alternativeName>
        <fullName evidence="13">F-type ATPase subunit b</fullName>
        <shortName evidence="13">F-ATPase subunit b</shortName>
    </alternativeName>
</protein>
<keyword evidence="18" id="KW-1185">Reference proteome</keyword>
<dbReference type="GO" id="GO:0046961">
    <property type="term" value="F:proton-transporting ATPase activity, rotational mechanism"/>
    <property type="evidence" value="ECO:0007669"/>
    <property type="project" value="TreeGrafter"/>
</dbReference>
<dbReference type="InterPro" id="IPR050059">
    <property type="entry name" value="ATP_synthase_B_chain"/>
</dbReference>
<reference evidence="16" key="2">
    <citation type="submission" date="2016-06" db="EMBL/GenBank/DDBJ databases">
        <authorList>
            <person name="Huang P."/>
            <person name="Jiang X."/>
            <person name="Liu X."/>
        </authorList>
    </citation>
    <scope>NUCLEOTIDE SEQUENCE</scope>
    <source>
        <strain evidence="16">852011</strain>
    </source>
</reference>
<dbReference type="AlphaFoldDB" id="A0A9Q6WML7"/>
<accession>A0A9Q6WML7</accession>
<dbReference type="RefSeq" id="WP_060606315.1">
    <property type="nucleotide sequence ID" value="NZ_CADFFM010000004.1"/>
</dbReference>
<dbReference type="GO" id="GO:0005886">
    <property type="term" value="C:plasma membrane"/>
    <property type="evidence" value="ECO:0007669"/>
    <property type="project" value="UniProtKB-SubCell"/>
</dbReference>
<evidence type="ECO:0000256" key="11">
    <source>
        <dbReference type="ARBA" id="ARBA00025614"/>
    </source>
</evidence>
<name>A0A9Q6WML7_9BURK</name>
<dbReference type="EMBL" id="CP015959">
    <property type="protein sequence ID" value="QLB64365.1"/>
    <property type="molecule type" value="Genomic_DNA"/>
</dbReference>
<proteinExistence type="inferred from homology"/>
<evidence type="ECO:0000256" key="1">
    <source>
        <dbReference type="ARBA" id="ARBA00005513"/>
    </source>
</evidence>
<comment type="similarity">
    <text evidence="1 13 14">Belongs to the ATPase B chain family.</text>
</comment>
<keyword evidence="6 13" id="KW-1133">Transmembrane helix</keyword>
<evidence type="ECO:0000313" key="18">
    <source>
        <dbReference type="Proteomes" id="UP001462961"/>
    </source>
</evidence>
<keyword evidence="13" id="KW-1003">Cell membrane</keyword>
<dbReference type="Pfam" id="PF00430">
    <property type="entry name" value="ATP-synt_B"/>
    <property type="match status" value="1"/>
</dbReference>
<dbReference type="PANTHER" id="PTHR33445">
    <property type="entry name" value="ATP SYNTHASE SUBUNIT B', CHLOROPLASTIC"/>
    <property type="match status" value="1"/>
</dbReference>
<dbReference type="GO" id="GO:0012505">
    <property type="term" value="C:endomembrane system"/>
    <property type="evidence" value="ECO:0007669"/>
    <property type="project" value="UniProtKB-SubCell"/>
</dbReference>
<keyword evidence="2 13" id="KW-0813">Transport</keyword>
<dbReference type="GO" id="GO:0046933">
    <property type="term" value="F:proton-transporting ATP synthase activity, rotational mechanism"/>
    <property type="evidence" value="ECO:0007669"/>
    <property type="project" value="UniProtKB-UniRule"/>
</dbReference>
<keyword evidence="3 13" id="KW-0138">CF(0)</keyword>
<dbReference type="PANTHER" id="PTHR33445:SF2">
    <property type="entry name" value="ATP SYNTHASE SUBUNIT B', CHLOROPLASTIC"/>
    <property type="match status" value="1"/>
</dbReference>
<comment type="function">
    <text evidence="11">Component of the F(0) channel, it forms part of the peripheral stalk, linking F(1) to F(0). The b'-subunit is a diverged and duplicated form of b found in plants and photosynthetic bacteria.</text>
</comment>
<feature type="transmembrane region" description="Helical" evidence="13">
    <location>
        <begin position="6"/>
        <end position="27"/>
    </location>
</feature>
<keyword evidence="7 13" id="KW-0406">Ion transport</keyword>
<evidence type="ECO:0000256" key="13">
    <source>
        <dbReference type="HAMAP-Rule" id="MF_01398"/>
    </source>
</evidence>
<keyword evidence="9 13" id="KW-0066">ATP synthesis</keyword>
<evidence type="ECO:0000256" key="10">
    <source>
        <dbReference type="ARBA" id="ARBA00025198"/>
    </source>
</evidence>
<gene>
    <name evidence="13" type="primary">atpF</name>
    <name evidence="16" type="ORF">A9O66_17850</name>
    <name evidence="15" type="ORF">VOI32_17530</name>
</gene>
<keyword evidence="4 13" id="KW-0812">Transmembrane</keyword>
<dbReference type="GO" id="GO:0045259">
    <property type="term" value="C:proton-transporting ATP synthase complex"/>
    <property type="evidence" value="ECO:0007669"/>
    <property type="project" value="UniProtKB-KW"/>
</dbReference>
<dbReference type="OrthoDB" id="466272at2"/>
<evidence type="ECO:0000256" key="12">
    <source>
        <dbReference type="ARBA" id="ARBA00037847"/>
    </source>
</evidence>
<organism evidence="16 17">
    <name type="scientific">Paraburkholderia caribensis</name>
    <dbReference type="NCBI Taxonomy" id="75105"/>
    <lineage>
        <taxon>Bacteria</taxon>
        <taxon>Pseudomonadati</taxon>
        <taxon>Pseudomonadota</taxon>
        <taxon>Betaproteobacteria</taxon>
        <taxon>Burkholderiales</taxon>
        <taxon>Burkholderiaceae</taxon>
        <taxon>Paraburkholderia</taxon>
    </lineage>
</organism>
<evidence type="ECO:0000313" key="17">
    <source>
        <dbReference type="Proteomes" id="UP000509548"/>
    </source>
</evidence>
<dbReference type="Proteomes" id="UP001462961">
    <property type="component" value="Unassembled WGS sequence"/>
</dbReference>
<comment type="subunit">
    <text evidence="13">F-type ATPases have 2 components, F(1) - the catalytic core - and F(0) - the membrane proton channel. F(1) has five subunits: alpha(3), beta(3), gamma(1), delta(1), epsilon(1). F(0) has three main subunits: a(1), b(2) and c(10-14). The alpha and beta chains form an alternating ring which encloses part of the gamma chain. F(1) is attached to F(0) by a central stalk formed by the gamma and epsilon chains, while a peripheral stalk is formed by the delta and b chains.</text>
</comment>
<sequence>MKIDWSTLLLQTVNVLVLVWLLGRFLFRPIARIIAERQAQAVSMLRDAEAARLAAQQEQAAMTAEHAGLAAHRADAMAQASDDASKQRAVLVAAAQEDAARLREQAAAEIGQERQAHDEAASVRAVHLAVDIAGKLLERVPDALRVMPFVDGLADGVLRLSPAARDDMSAGGALQLIVPRALTGDEQAACEAALAAVLGRPIALRTQIEPALIAGLELAGTHAVVRNSWRDQLEQIRSGLQGDDGRT</sequence>
<evidence type="ECO:0000256" key="5">
    <source>
        <dbReference type="ARBA" id="ARBA00022781"/>
    </source>
</evidence>
<keyword evidence="8 13" id="KW-0472">Membrane</keyword>
<comment type="subcellular location">
    <subcellularLocation>
        <location evidence="13">Cell membrane</location>
        <topology evidence="13">Single-pass membrane protein</topology>
    </subcellularLocation>
    <subcellularLocation>
        <location evidence="12">Endomembrane system</location>
        <topology evidence="12">Single-pass membrane protein</topology>
    </subcellularLocation>
</comment>
<comment type="function">
    <text evidence="10 13">F(1)F(0) ATP synthase produces ATP from ADP in the presence of a proton or sodium gradient. F-type ATPases consist of two structural domains, F(1) containing the extramembraneous catalytic core and F(0) containing the membrane proton channel, linked together by a central stalk and a peripheral stalk. During catalysis, ATP synthesis in the catalytic domain of F(1) is coupled via a rotary mechanism of the central stalk subunits to proton translocation.</text>
</comment>
<evidence type="ECO:0000256" key="2">
    <source>
        <dbReference type="ARBA" id="ARBA00022448"/>
    </source>
</evidence>
<dbReference type="HAMAP" id="MF_01398">
    <property type="entry name" value="ATP_synth_b_bprime"/>
    <property type="match status" value="1"/>
</dbReference>
<evidence type="ECO:0000256" key="6">
    <source>
        <dbReference type="ARBA" id="ARBA00022989"/>
    </source>
</evidence>